<proteinExistence type="predicted"/>
<gene>
    <name evidence="1" type="ORF">J6I44_10590</name>
</gene>
<protein>
    <submittedName>
        <fullName evidence="1">Acetyltransferase</fullName>
    </submittedName>
</protein>
<sequence length="54" mass="5883">MADKRLARKIRQACIEAAKEGFMDASMSGLCAEGAMEAAISAIRKLDIEQLIQQ</sequence>
<keyword evidence="2" id="KW-1185">Reference proteome</keyword>
<evidence type="ECO:0000313" key="2">
    <source>
        <dbReference type="Proteomes" id="UP001207918"/>
    </source>
</evidence>
<evidence type="ECO:0000313" key="1">
    <source>
        <dbReference type="EMBL" id="MCW9707307.1"/>
    </source>
</evidence>
<dbReference type="Proteomes" id="UP001207918">
    <property type="component" value="Unassembled WGS sequence"/>
</dbReference>
<dbReference type="RefSeq" id="WP_265766074.1">
    <property type="nucleotide sequence ID" value="NZ_JAGGJA010000006.1"/>
</dbReference>
<reference evidence="1 2" key="1">
    <citation type="submission" date="2021-03" db="EMBL/GenBank/DDBJ databases">
        <title>Aliifodinibius sp. nov., a new bacterium isolated from saline soil.</title>
        <authorList>
            <person name="Galisteo C."/>
            <person name="De La Haba R."/>
            <person name="Sanchez-Porro C."/>
            <person name="Ventosa A."/>
        </authorList>
    </citation>
    <scope>NUCLEOTIDE SEQUENCE [LARGE SCALE GENOMIC DNA]</scope>
    <source>
        <strain evidence="1 2">1BSP15-2V2</strain>
    </source>
</reference>
<name>A0ABT3PN13_9BACT</name>
<accession>A0ABT3PN13</accession>
<dbReference type="EMBL" id="JAGGJA010000006">
    <property type="protein sequence ID" value="MCW9707307.1"/>
    <property type="molecule type" value="Genomic_DNA"/>
</dbReference>
<comment type="caution">
    <text evidence="1">The sequence shown here is derived from an EMBL/GenBank/DDBJ whole genome shotgun (WGS) entry which is preliminary data.</text>
</comment>
<organism evidence="1 2">
    <name type="scientific">Fodinibius salsisoli</name>
    <dbReference type="NCBI Taxonomy" id="2820877"/>
    <lineage>
        <taxon>Bacteria</taxon>
        <taxon>Pseudomonadati</taxon>
        <taxon>Balneolota</taxon>
        <taxon>Balneolia</taxon>
        <taxon>Balneolales</taxon>
        <taxon>Balneolaceae</taxon>
        <taxon>Fodinibius</taxon>
    </lineage>
</organism>